<dbReference type="Pfam" id="PF00155">
    <property type="entry name" value="Aminotran_1_2"/>
    <property type="match status" value="1"/>
</dbReference>
<dbReference type="Gene3D" id="3.40.640.10">
    <property type="entry name" value="Type I PLP-dependent aspartate aminotransferase-like (Major domain)"/>
    <property type="match status" value="1"/>
</dbReference>
<evidence type="ECO:0000256" key="1">
    <source>
        <dbReference type="ARBA" id="ARBA00001933"/>
    </source>
</evidence>
<comment type="caution">
    <text evidence="7">The sequence shown here is derived from an EMBL/GenBank/DDBJ whole genome shotgun (WGS) entry which is preliminary data.</text>
</comment>
<name>A0A1B9NXN0_ALILO</name>
<gene>
    <name evidence="7" type="ORF">A6E04_14805</name>
</gene>
<feature type="domain" description="Aminotransferase class I/classII large" evidence="6">
    <location>
        <begin position="71"/>
        <end position="371"/>
    </location>
</feature>
<dbReference type="OrthoDB" id="3224382at2"/>
<keyword evidence="7" id="KW-0032">Aminotransferase</keyword>
<dbReference type="SUPFAM" id="SSF53383">
    <property type="entry name" value="PLP-dependent transferases"/>
    <property type="match status" value="1"/>
</dbReference>
<dbReference type="EMBL" id="MAJU01000012">
    <property type="protein sequence ID" value="OCH20461.1"/>
    <property type="molecule type" value="Genomic_DNA"/>
</dbReference>
<dbReference type="Gene3D" id="3.90.1150.10">
    <property type="entry name" value="Aspartate Aminotransferase, domain 1"/>
    <property type="match status" value="1"/>
</dbReference>
<evidence type="ECO:0000313" key="7">
    <source>
        <dbReference type="EMBL" id="OCH20461.1"/>
    </source>
</evidence>
<evidence type="ECO:0000256" key="4">
    <source>
        <dbReference type="ARBA" id="ARBA00023239"/>
    </source>
</evidence>
<dbReference type="GO" id="GO:0008483">
    <property type="term" value="F:transaminase activity"/>
    <property type="evidence" value="ECO:0007669"/>
    <property type="project" value="UniProtKB-KW"/>
</dbReference>
<sequence>MFTDTPKNSDAQNKFIKYDSDMLNHIYKTEEVTPYWVADMDFPIANPITLELQRLVDREVYAYEFNSSAVFKAISDWNKRQHNIELNPKTFVQVPGVLNAIALLIREWSEVGDGVLIQTPVYHQFKRLIESSGRKAISNTMKIEDGHYRMDFDDFEEKLQSGDVKMVLLCNPHNPVGRVWEKSELQQLVDIAKKYDVVIISDEIHADIVFSGHKFTSIVEFGYEKSVSIIGSPAKNFGLNSISNGYIYTDNQEMFEQIKATVNSLSLDHGNAFTTFATIAAYEKGQAWFDGFLAYTENTVNWIVNYLEENLPQVLAYKPEGTNQIWFDFSGLNLEEEALKTLIVNKTKMGLTPGSWFGEQDSNFYRMNIASPLAQIQASFILLKNEIDKLNS</sequence>
<keyword evidence="4" id="KW-0456">Lyase</keyword>
<proteinExistence type="inferred from homology"/>
<dbReference type="AlphaFoldDB" id="A0A1B9NXN0"/>
<dbReference type="PANTHER" id="PTHR43525:SF1">
    <property type="entry name" value="PROTEIN MALY"/>
    <property type="match status" value="1"/>
</dbReference>
<keyword evidence="3" id="KW-0663">Pyridoxal phosphate</keyword>
<comment type="cofactor">
    <cofactor evidence="1">
        <name>pyridoxal 5'-phosphate</name>
        <dbReference type="ChEBI" id="CHEBI:597326"/>
    </cofactor>
</comment>
<dbReference type="PRINTS" id="PR00753">
    <property type="entry name" value="ACCSYNTHASE"/>
</dbReference>
<keyword evidence="7" id="KW-0808">Transferase</keyword>
<dbReference type="InterPro" id="IPR051798">
    <property type="entry name" value="Class-II_PLP-Dep_Aminotrans"/>
</dbReference>
<comment type="similarity">
    <text evidence="5">Belongs to the class-II pyridoxal-phosphate-dependent aminotransferase family. MalY/PatB cystathionine beta-lyase subfamily.</text>
</comment>
<dbReference type="PANTHER" id="PTHR43525">
    <property type="entry name" value="PROTEIN MALY"/>
    <property type="match status" value="1"/>
</dbReference>
<protein>
    <recommendedName>
        <fullName evidence="2">cysteine-S-conjugate beta-lyase</fullName>
        <ecNumber evidence="2">4.4.1.13</ecNumber>
    </recommendedName>
</protein>
<dbReference type="InterPro" id="IPR015421">
    <property type="entry name" value="PyrdxlP-dep_Trfase_major"/>
</dbReference>
<dbReference type="InterPro" id="IPR015422">
    <property type="entry name" value="PyrdxlP-dep_Trfase_small"/>
</dbReference>
<dbReference type="CDD" id="cd00609">
    <property type="entry name" value="AAT_like"/>
    <property type="match status" value="1"/>
</dbReference>
<dbReference type="RefSeq" id="WP_065611555.1">
    <property type="nucleotide sequence ID" value="NZ_CAWMPN010000012.1"/>
</dbReference>
<evidence type="ECO:0000259" key="6">
    <source>
        <dbReference type="Pfam" id="PF00155"/>
    </source>
</evidence>
<dbReference type="InterPro" id="IPR015424">
    <property type="entry name" value="PyrdxlP-dep_Trfase"/>
</dbReference>
<dbReference type="InterPro" id="IPR004839">
    <property type="entry name" value="Aminotransferase_I/II_large"/>
</dbReference>
<reference evidence="7 8" key="1">
    <citation type="submission" date="2016-06" db="EMBL/GenBank/DDBJ databases">
        <authorList>
            <person name="Kjaerup R.B."/>
            <person name="Dalgaard T.S."/>
            <person name="Juul-Madsen H.R."/>
        </authorList>
    </citation>
    <scope>NUCLEOTIDE SEQUENCE [LARGE SCALE GENOMIC DNA]</scope>
    <source>
        <strain evidence="7 8">1S159</strain>
    </source>
</reference>
<dbReference type="Proteomes" id="UP000093523">
    <property type="component" value="Unassembled WGS sequence"/>
</dbReference>
<evidence type="ECO:0000256" key="5">
    <source>
        <dbReference type="ARBA" id="ARBA00037974"/>
    </source>
</evidence>
<dbReference type="EC" id="4.4.1.13" evidence="2"/>
<evidence type="ECO:0000256" key="3">
    <source>
        <dbReference type="ARBA" id="ARBA00022898"/>
    </source>
</evidence>
<dbReference type="GO" id="GO:0030170">
    <property type="term" value="F:pyridoxal phosphate binding"/>
    <property type="evidence" value="ECO:0007669"/>
    <property type="project" value="InterPro"/>
</dbReference>
<organism evidence="7 8">
    <name type="scientific">Aliivibrio logei</name>
    <name type="common">Vibrio logei</name>
    <dbReference type="NCBI Taxonomy" id="688"/>
    <lineage>
        <taxon>Bacteria</taxon>
        <taxon>Pseudomonadati</taxon>
        <taxon>Pseudomonadota</taxon>
        <taxon>Gammaproteobacteria</taxon>
        <taxon>Vibrionales</taxon>
        <taxon>Vibrionaceae</taxon>
        <taxon>Aliivibrio</taxon>
    </lineage>
</organism>
<dbReference type="STRING" id="688.A6E04_14805"/>
<evidence type="ECO:0000313" key="8">
    <source>
        <dbReference type="Proteomes" id="UP000093523"/>
    </source>
</evidence>
<evidence type="ECO:0000256" key="2">
    <source>
        <dbReference type="ARBA" id="ARBA00012224"/>
    </source>
</evidence>
<accession>A0A1B9NXN0</accession>
<dbReference type="GO" id="GO:0047804">
    <property type="term" value="F:cysteine-S-conjugate beta-lyase activity"/>
    <property type="evidence" value="ECO:0007669"/>
    <property type="project" value="UniProtKB-EC"/>
</dbReference>